<dbReference type="RefSeq" id="XP_001598089.1">
    <property type="nucleotide sequence ID" value="XM_001598039.1"/>
</dbReference>
<dbReference type="InParanoid" id="A7E4F3"/>
<dbReference type="EMBL" id="CH476621">
    <property type="protein sequence ID" value="EDN90775.1"/>
    <property type="molecule type" value="Genomic_DNA"/>
</dbReference>
<accession>A7E4F3</accession>
<dbReference type="GeneID" id="5494703"/>
<sequence length="34" mass="3698">MLGYSSSGTKISHNGADISDVQRVIDGGFDWRVE</sequence>
<proteinExistence type="predicted"/>
<dbReference type="HOGENOM" id="CLU_3377358_0_0_1"/>
<evidence type="ECO:0000313" key="2">
    <source>
        <dbReference type="Proteomes" id="UP000001312"/>
    </source>
</evidence>
<name>A7E4F3_SCLS1</name>
<evidence type="ECO:0000313" key="1">
    <source>
        <dbReference type="EMBL" id="EDN90775.1"/>
    </source>
</evidence>
<dbReference type="AlphaFoldDB" id="A7E4F3"/>
<organism evidence="1 2">
    <name type="scientific">Sclerotinia sclerotiorum (strain ATCC 18683 / 1980 / Ss-1)</name>
    <name type="common">White mold</name>
    <name type="synonym">Whetzelinia sclerotiorum</name>
    <dbReference type="NCBI Taxonomy" id="665079"/>
    <lineage>
        <taxon>Eukaryota</taxon>
        <taxon>Fungi</taxon>
        <taxon>Dikarya</taxon>
        <taxon>Ascomycota</taxon>
        <taxon>Pezizomycotina</taxon>
        <taxon>Leotiomycetes</taxon>
        <taxon>Helotiales</taxon>
        <taxon>Sclerotiniaceae</taxon>
        <taxon>Sclerotinia</taxon>
    </lineage>
</organism>
<protein>
    <submittedName>
        <fullName evidence="1">Uncharacterized protein</fullName>
    </submittedName>
</protein>
<dbReference type="Proteomes" id="UP000001312">
    <property type="component" value="Unassembled WGS sequence"/>
</dbReference>
<keyword evidence="2" id="KW-1185">Reference proteome</keyword>
<reference evidence="2" key="1">
    <citation type="journal article" date="2011" name="PLoS Genet.">
        <title>Genomic analysis of the necrotrophic fungal pathogens Sclerotinia sclerotiorum and Botrytis cinerea.</title>
        <authorList>
            <person name="Amselem J."/>
            <person name="Cuomo C.A."/>
            <person name="van Kan J.A."/>
            <person name="Viaud M."/>
            <person name="Benito E.P."/>
            <person name="Couloux A."/>
            <person name="Coutinho P.M."/>
            <person name="de Vries R.P."/>
            <person name="Dyer P.S."/>
            <person name="Fillinger S."/>
            <person name="Fournier E."/>
            <person name="Gout L."/>
            <person name="Hahn M."/>
            <person name="Kohn L."/>
            <person name="Lapalu N."/>
            <person name="Plummer K.M."/>
            <person name="Pradier J.M."/>
            <person name="Quevillon E."/>
            <person name="Sharon A."/>
            <person name="Simon A."/>
            <person name="ten Have A."/>
            <person name="Tudzynski B."/>
            <person name="Tudzynski P."/>
            <person name="Wincker P."/>
            <person name="Andrew M."/>
            <person name="Anthouard V."/>
            <person name="Beever R.E."/>
            <person name="Beffa R."/>
            <person name="Benoit I."/>
            <person name="Bouzid O."/>
            <person name="Brault B."/>
            <person name="Chen Z."/>
            <person name="Choquer M."/>
            <person name="Collemare J."/>
            <person name="Cotton P."/>
            <person name="Danchin E.G."/>
            <person name="Da Silva C."/>
            <person name="Gautier A."/>
            <person name="Giraud C."/>
            <person name="Giraud T."/>
            <person name="Gonzalez C."/>
            <person name="Grossetete S."/>
            <person name="Guldener U."/>
            <person name="Henrissat B."/>
            <person name="Howlett B.J."/>
            <person name="Kodira C."/>
            <person name="Kretschmer M."/>
            <person name="Lappartient A."/>
            <person name="Leroch M."/>
            <person name="Levis C."/>
            <person name="Mauceli E."/>
            <person name="Neuveglise C."/>
            <person name="Oeser B."/>
            <person name="Pearson M."/>
            <person name="Poulain J."/>
            <person name="Poussereau N."/>
            <person name="Quesneville H."/>
            <person name="Rascle C."/>
            <person name="Schumacher J."/>
            <person name="Segurens B."/>
            <person name="Sexton A."/>
            <person name="Silva E."/>
            <person name="Sirven C."/>
            <person name="Soanes D.M."/>
            <person name="Talbot N.J."/>
            <person name="Templeton M."/>
            <person name="Yandava C."/>
            <person name="Yarden O."/>
            <person name="Zeng Q."/>
            <person name="Rollins J.A."/>
            <person name="Lebrun M.H."/>
            <person name="Dickman M."/>
        </authorList>
    </citation>
    <scope>NUCLEOTIDE SEQUENCE [LARGE SCALE GENOMIC DNA]</scope>
    <source>
        <strain evidence="2">ATCC 18683 / 1980 / Ss-1</strain>
    </source>
</reference>
<dbReference type="KEGG" id="ssl:SS1G_00175"/>
<gene>
    <name evidence="1" type="ORF">SS1G_00175</name>
</gene>